<organism evidence="1 2">
    <name type="scientific">Rhizophagus irregularis</name>
    <dbReference type="NCBI Taxonomy" id="588596"/>
    <lineage>
        <taxon>Eukaryota</taxon>
        <taxon>Fungi</taxon>
        <taxon>Fungi incertae sedis</taxon>
        <taxon>Mucoromycota</taxon>
        <taxon>Glomeromycotina</taxon>
        <taxon>Glomeromycetes</taxon>
        <taxon>Glomerales</taxon>
        <taxon>Glomeraceae</taxon>
        <taxon>Rhizophagus</taxon>
    </lineage>
</organism>
<name>A0A915Z2D6_9GLOM</name>
<dbReference type="OrthoDB" id="10280297at2759"/>
<evidence type="ECO:0000313" key="1">
    <source>
        <dbReference type="EMBL" id="CAB5358394.1"/>
    </source>
</evidence>
<dbReference type="EMBL" id="CAGKOT010000012">
    <property type="protein sequence ID" value="CAB5358394.1"/>
    <property type="molecule type" value="Genomic_DNA"/>
</dbReference>
<reference evidence="1" key="1">
    <citation type="submission" date="2020-05" db="EMBL/GenBank/DDBJ databases">
        <authorList>
            <person name="Rincon C."/>
            <person name="Sanders R I."/>
            <person name="Robbins C."/>
            <person name="Chaturvedi A."/>
        </authorList>
    </citation>
    <scope>NUCLEOTIDE SEQUENCE</scope>
    <source>
        <strain evidence="1">CHB12</strain>
    </source>
</reference>
<proteinExistence type="predicted"/>
<accession>A0A915Z2D6</accession>
<dbReference type="AlphaFoldDB" id="A0A915Z2D6"/>
<gene>
    <name evidence="1" type="ORF">CHRIB12_LOCUS7329</name>
</gene>
<comment type="caution">
    <text evidence="1">The sequence shown here is derived from an EMBL/GenBank/DDBJ whole genome shotgun (WGS) entry which is preliminary data.</text>
</comment>
<dbReference type="VEuPathDB" id="FungiDB:RhiirFUN_020254"/>
<protein>
    <submittedName>
        <fullName evidence="1">Uncharacterized protein</fullName>
    </submittedName>
</protein>
<sequence>MDVDYQGNYEDTYWDKVLYLVKLLNLEFTLIQWYDYFENMPGNSKVGCPYLKLENHCDLIPISSISNVGICNDLLKSNYDFINNKSIK</sequence>
<evidence type="ECO:0000313" key="2">
    <source>
        <dbReference type="Proteomes" id="UP000684084"/>
    </source>
</evidence>
<dbReference type="Proteomes" id="UP000684084">
    <property type="component" value="Unassembled WGS sequence"/>
</dbReference>